<feature type="chain" id="PRO_5041986669" description="Secreted protein" evidence="2">
    <location>
        <begin position="35"/>
        <end position="275"/>
    </location>
</feature>
<evidence type="ECO:0000256" key="2">
    <source>
        <dbReference type="SAM" id="SignalP"/>
    </source>
</evidence>
<evidence type="ECO:0000313" key="3">
    <source>
        <dbReference type="EMBL" id="KAK3289518.1"/>
    </source>
</evidence>
<feature type="compositionally biased region" description="Basic and acidic residues" evidence="1">
    <location>
        <begin position="240"/>
        <end position="257"/>
    </location>
</feature>
<feature type="compositionally biased region" description="Polar residues" evidence="1">
    <location>
        <begin position="177"/>
        <end position="194"/>
    </location>
</feature>
<evidence type="ECO:0000313" key="4">
    <source>
        <dbReference type="Proteomes" id="UP001190700"/>
    </source>
</evidence>
<protein>
    <recommendedName>
        <fullName evidence="5">Secreted protein</fullName>
    </recommendedName>
</protein>
<feature type="compositionally biased region" description="Polar residues" evidence="1">
    <location>
        <begin position="225"/>
        <end position="234"/>
    </location>
</feature>
<reference evidence="3 4" key="1">
    <citation type="journal article" date="2015" name="Genome Biol. Evol.">
        <title>Comparative Genomics of a Bacterivorous Green Alga Reveals Evolutionary Causalities and Consequences of Phago-Mixotrophic Mode of Nutrition.</title>
        <authorList>
            <person name="Burns J.A."/>
            <person name="Paasch A."/>
            <person name="Narechania A."/>
            <person name="Kim E."/>
        </authorList>
    </citation>
    <scope>NUCLEOTIDE SEQUENCE [LARGE SCALE GENOMIC DNA]</scope>
    <source>
        <strain evidence="3 4">PLY_AMNH</strain>
    </source>
</reference>
<feature type="compositionally biased region" description="Low complexity" evidence="1">
    <location>
        <begin position="66"/>
        <end position="83"/>
    </location>
</feature>
<accession>A0AAE0LLE0</accession>
<feature type="region of interest" description="Disordered" evidence="1">
    <location>
        <begin position="66"/>
        <end position="148"/>
    </location>
</feature>
<organism evidence="3 4">
    <name type="scientific">Cymbomonas tetramitiformis</name>
    <dbReference type="NCBI Taxonomy" id="36881"/>
    <lineage>
        <taxon>Eukaryota</taxon>
        <taxon>Viridiplantae</taxon>
        <taxon>Chlorophyta</taxon>
        <taxon>Pyramimonadophyceae</taxon>
        <taxon>Pyramimonadales</taxon>
        <taxon>Pyramimonadaceae</taxon>
        <taxon>Cymbomonas</taxon>
    </lineage>
</organism>
<comment type="caution">
    <text evidence="3">The sequence shown here is derived from an EMBL/GenBank/DDBJ whole genome shotgun (WGS) entry which is preliminary data.</text>
</comment>
<keyword evidence="4" id="KW-1185">Reference proteome</keyword>
<sequence>MCHPQRHTHALCILNRCSLLFMLLACLLNTVCSGRAVGFGGRSTHTHSTPSVSRQSGVARLGSQISALRSQRPQSSSQASRSTAHYRRQERIAPQTYTEHETLPVRPKEVSRSSVNKARILPAPEPQRSYRLHENRPRRNPAAGTRVATSHAATRAGVIGAAALTRSTMTHGRANMPVNSQTPSKQSPSTFSFETMPSNKTLHVIIKNDSGENAANFAEKDEGGLNTSDVSVEQQARGPDTSKDDRKAEEVGRKHIFADSSGDEQARAHTDSAVE</sequence>
<keyword evidence="2" id="KW-0732">Signal</keyword>
<evidence type="ECO:0000256" key="1">
    <source>
        <dbReference type="SAM" id="MobiDB-lite"/>
    </source>
</evidence>
<name>A0AAE0LLE0_9CHLO</name>
<gene>
    <name evidence="3" type="ORF">CYMTET_3051</name>
</gene>
<dbReference type="EMBL" id="LGRX02000114">
    <property type="protein sequence ID" value="KAK3289518.1"/>
    <property type="molecule type" value="Genomic_DNA"/>
</dbReference>
<evidence type="ECO:0008006" key="5">
    <source>
        <dbReference type="Google" id="ProtNLM"/>
    </source>
</evidence>
<dbReference type="Proteomes" id="UP001190700">
    <property type="component" value="Unassembled WGS sequence"/>
</dbReference>
<proteinExistence type="predicted"/>
<feature type="region of interest" description="Disordered" evidence="1">
    <location>
        <begin position="216"/>
        <end position="275"/>
    </location>
</feature>
<feature type="signal peptide" evidence="2">
    <location>
        <begin position="1"/>
        <end position="34"/>
    </location>
</feature>
<feature type="region of interest" description="Disordered" evidence="1">
    <location>
        <begin position="173"/>
        <end position="194"/>
    </location>
</feature>
<feature type="compositionally biased region" description="Basic and acidic residues" evidence="1">
    <location>
        <begin position="264"/>
        <end position="275"/>
    </location>
</feature>
<dbReference type="AlphaFoldDB" id="A0AAE0LLE0"/>
<feature type="compositionally biased region" description="Basic and acidic residues" evidence="1">
    <location>
        <begin position="98"/>
        <end position="111"/>
    </location>
</feature>